<name>A0A124HJZ7_STRCK</name>
<organism evidence="2 3">
    <name type="scientific">Streptomyces corchorusii</name>
    <name type="common">Streptomyces chibaensis</name>
    <dbReference type="NCBI Taxonomy" id="1903"/>
    <lineage>
        <taxon>Bacteria</taxon>
        <taxon>Bacillati</taxon>
        <taxon>Actinomycetota</taxon>
        <taxon>Actinomycetes</taxon>
        <taxon>Kitasatosporales</taxon>
        <taxon>Streptomycetaceae</taxon>
        <taxon>Streptomyces</taxon>
    </lineage>
</organism>
<feature type="region of interest" description="Disordered" evidence="1">
    <location>
        <begin position="1"/>
        <end position="62"/>
    </location>
</feature>
<dbReference type="AlphaFoldDB" id="A0A124HJZ7"/>
<dbReference type="RefSeq" id="WP_059266073.1">
    <property type="nucleotide sequence ID" value="NZ_KQ948368.1"/>
</dbReference>
<dbReference type="Proteomes" id="UP000053398">
    <property type="component" value="Unassembled WGS sequence"/>
</dbReference>
<evidence type="ECO:0000313" key="3">
    <source>
        <dbReference type="Proteomes" id="UP000053398"/>
    </source>
</evidence>
<feature type="compositionally biased region" description="Low complexity" evidence="1">
    <location>
        <begin position="36"/>
        <end position="53"/>
    </location>
</feature>
<protein>
    <submittedName>
        <fullName evidence="2">Uncharacterized protein</fullName>
    </submittedName>
</protein>
<accession>A0A124HJZ7</accession>
<evidence type="ECO:0000256" key="1">
    <source>
        <dbReference type="SAM" id="MobiDB-lite"/>
    </source>
</evidence>
<sequence length="62" mass="6811">MTEALLGENMVTLRGTDDGTEGYRLPHRDDRRRPSRQTTPTSRSASAGTRAATHPLTTLDIT</sequence>
<reference evidence="2 3" key="1">
    <citation type="submission" date="2015-10" db="EMBL/GenBank/DDBJ databases">
        <title>Draft genome sequence of Streptomyces corchorusii DSM 40340, type strain for the species Streptomyces corchorusii.</title>
        <authorList>
            <person name="Ruckert C."/>
            <person name="Winkler A."/>
            <person name="Kalinowski J."/>
            <person name="Kampfer P."/>
            <person name="Glaeser S."/>
        </authorList>
    </citation>
    <scope>NUCLEOTIDE SEQUENCE [LARGE SCALE GENOMIC DNA]</scope>
    <source>
        <strain evidence="2 3">DSM 40340</strain>
    </source>
</reference>
<evidence type="ECO:0000313" key="2">
    <source>
        <dbReference type="EMBL" id="KUN18058.1"/>
    </source>
</evidence>
<proteinExistence type="predicted"/>
<dbReference type="EMBL" id="LMWP01000046">
    <property type="protein sequence ID" value="KUN18058.1"/>
    <property type="molecule type" value="Genomic_DNA"/>
</dbReference>
<gene>
    <name evidence="2" type="ORF">AQJ11_35975</name>
</gene>
<keyword evidence="3" id="KW-1185">Reference proteome</keyword>
<comment type="caution">
    <text evidence="2">The sequence shown here is derived from an EMBL/GenBank/DDBJ whole genome shotgun (WGS) entry which is preliminary data.</text>
</comment>